<dbReference type="InterPro" id="IPR036890">
    <property type="entry name" value="HATPase_C_sf"/>
</dbReference>
<name>F4QIJ8_9CAUL</name>
<evidence type="ECO:0000313" key="7">
    <source>
        <dbReference type="Proteomes" id="UP000006512"/>
    </source>
</evidence>
<evidence type="ECO:0000256" key="1">
    <source>
        <dbReference type="ARBA" id="ARBA00000085"/>
    </source>
</evidence>
<dbReference type="GO" id="GO:0000155">
    <property type="term" value="F:phosphorelay sensor kinase activity"/>
    <property type="evidence" value="ECO:0007669"/>
    <property type="project" value="TreeGrafter"/>
</dbReference>
<dbReference type="EMBL" id="GL883077">
    <property type="protein sequence ID" value="EGF92987.1"/>
    <property type="molecule type" value="Genomic_DNA"/>
</dbReference>
<dbReference type="Pfam" id="PF02518">
    <property type="entry name" value="HATPase_c"/>
    <property type="match status" value="1"/>
</dbReference>
<dbReference type="PROSITE" id="PS50109">
    <property type="entry name" value="HIS_KIN"/>
    <property type="match status" value="1"/>
</dbReference>
<accession>F4QIJ8</accession>
<dbReference type="HOGENOM" id="CLU_000445_114_4_5"/>
<dbReference type="PANTHER" id="PTHR43547">
    <property type="entry name" value="TWO-COMPONENT HISTIDINE KINASE"/>
    <property type="match status" value="1"/>
</dbReference>
<keyword evidence="7" id="KW-1185">Reference proteome</keyword>
<evidence type="ECO:0000256" key="4">
    <source>
        <dbReference type="SAM" id="Phobius"/>
    </source>
</evidence>
<evidence type="ECO:0000256" key="2">
    <source>
        <dbReference type="ARBA" id="ARBA00012438"/>
    </source>
</evidence>
<keyword evidence="4" id="KW-0472">Membrane</keyword>
<dbReference type="InterPro" id="IPR004358">
    <property type="entry name" value="Sig_transdc_His_kin-like_C"/>
</dbReference>
<dbReference type="Proteomes" id="UP000006512">
    <property type="component" value="Unassembled WGS sequence"/>
</dbReference>
<dbReference type="InterPro" id="IPR005467">
    <property type="entry name" value="His_kinase_dom"/>
</dbReference>
<feature type="transmembrane region" description="Helical" evidence="4">
    <location>
        <begin position="24"/>
        <end position="42"/>
    </location>
</feature>
<evidence type="ECO:0000256" key="3">
    <source>
        <dbReference type="ARBA" id="ARBA00022553"/>
    </source>
</evidence>
<comment type="catalytic activity">
    <reaction evidence="1">
        <text>ATP + protein L-histidine = ADP + protein N-phospho-L-histidine.</text>
        <dbReference type="EC" id="2.7.13.3"/>
    </reaction>
</comment>
<keyword evidence="6" id="KW-0418">Kinase</keyword>
<evidence type="ECO:0000313" key="6">
    <source>
        <dbReference type="EMBL" id="EGF92987.1"/>
    </source>
</evidence>
<feature type="domain" description="Histidine kinase" evidence="5">
    <location>
        <begin position="169"/>
        <end position="382"/>
    </location>
</feature>
<dbReference type="AlphaFoldDB" id="F4QIJ8"/>
<dbReference type="PRINTS" id="PR00344">
    <property type="entry name" value="BCTRLSENSOR"/>
</dbReference>
<sequence length="382" mass="40492">MLLIAALVALALFAFEAGRTGLWVNLLLGLLGCAVLLFLIWVRPEDRLALVSSPPVLAPDDPDGLRLLLDQVPIPLVRCAPSQTPQAINRAARGLFQAEDVIASDELIAALTGPVSGARPVVTVLGRRYALSVSEIESGDGPVRLAALTDVQVEMHKAEAAALRDTLHILSHEIMNSLTPVASLADVADSYLDGETSAGAGSAREALEMLSRRARSLTRFIEAYRSVARLPEPVLQPVAPARLIDDILGPFQHSSSAQDVAFQVDIADALPTVDIDEPQISQAIINVITNAIEATEGQADRRVRVSVSQVHQTVAIRVSDNGIGIAGDIRSNLFSAFATTKPKGTGTGLNLARQILLAHGGNLELLDGEAETTFAFTLPVRG</sequence>
<dbReference type="SUPFAM" id="SSF55874">
    <property type="entry name" value="ATPase domain of HSP90 chaperone/DNA topoisomerase II/histidine kinase"/>
    <property type="match status" value="1"/>
</dbReference>
<keyword evidence="3" id="KW-0597">Phosphoprotein</keyword>
<dbReference type="STRING" id="715226.ABI_14260"/>
<evidence type="ECO:0000259" key="5">
    <source>
        <dbReference type="PROSITE" id="PS50109"/>
    </source>
</evidence>
<dbReference type="Gene3D" id="3.30.565.10">
    <property type="entry name" value="Histidine kinase-like ATPase, C-terminal domain"/>
    <property type="match status" value="1"/>
</dbReference>
<keyword evidence="6" id="KW-0808">Transferase</keyword>
<keyword evidence="4" id="KW-0812">Transmembrane</keyword>
<dbReference type="EC" id="2.7.13.3" evidence="2"/>
<dbReference type="SMART" id="SM00387">
    <property type="entry name" value="HATPase_c"/>
    <property type="match status" value="1"/>
</dbReference>
<protein>
    <recommendedName>
        <fullName evidence="2">histidine kinase</fullName>
        <ecNumber evidence="2">2.7.13.3</ecNumber>
    </recommendedName>
</protein>
<dbReference type="InterPro" id="IPR003594">
    <property type="entry name" value="HATPase_dom"/>
</dbReference>
<dbReference type="PANTHER" id="PTHR43547:SF2">
    <property type="entry name" value="HYBRID SIGNAL TRANSDUCTION HISTIDINE KINASE C"/>
    <property type="match status" value="1"/>
</dbReference>
<organism evidence="6 7">
    <name type="scientific">Asticcacaulis biprosthecium C19</name>
    <dbReference type="NCBI Taxonomy" id="715226"/>
    <lineage>
        <taxon>Bacteria</taxon>
        <taxon>Pseudomonadati</taxon>
        <taxon>Pseudomonadota</taxon>
        <taxon>Alphaproteobacteria</taxon>
        <taxon>Caulobacterales</taxon>
        <taxon>Caulobacteraceae</taxon>
        <taxon>Asticcacaulis</taxon>
    </lineage>
</organism>
<gene>
    <name evidence="6" type="ORF">ABI_14260</name>
</gene>
<proteinExistence type="predicted"/>
<dbReference type="eggNOG" id="COG5000">
    <property type="taxonomic scope" value="Bacteria"/>
</dbReference>
<reference evidence="7" key="1">
    <citation type="submission" date="2011-03" db="EMBL/GenBank/DDBJ databases">
        <title>Draft genome sequence of Brevundimonas diminuta.</title>
        <authorList>
            <person name="Brown P.J.B."/>
            <person name="Buechlein A."/>
            <person name="Hemmerich C."/>
            <person name="Brun Y.V."/>
        </authorList>
    </citation>
    <scope>NUCLEOTIDE SEQUENCE [LARGE SCALE GENOMIC DNA]</scope>
    <source>
        <strain evidence="7">C19</strain>
    </source>
</reference>
<keyword evidence="4" id="KW-1133">Transmembrane helix</keyword>